<dbReference type="EMBL" id="FWWW01000075">
    <property type="protein sequence ID" value="SMB97367.1"/>
    <property type="molecule type" value="Genomic_DNA"/>
</dbReference>
<organism evidence="2 3">
    <name type="scientific">Hymenobacter roseosalivarius DSM 11622</name>
    <dbReference type="NCBI Taxonomy" id="645990"/>
    <lineage>
        <taxon>Bacteria</taxon>
        <taxon>Pseudomonadati</taxon>
        <taxon>Bacteroidota</taxon>
        <taxon>Cytophagia</taxon>
        <taxon>Cytophagales</taxon>
        <taxon>Hymenobacteraceae</taxon>
        <taxon>Hymenobacter</taxon>
    </lineage>
</organism>
<accession>A0A1W1VVG3</accession>
<keyword evidence="1" id="KW-0812">Transmembrane</keyword>
<proteinExistence type="predicted"/>
<evidence type="ECO:0000313" key="2">
    <source>
        <dbReference type="EMBL" id="SMB97367.1"/>
    </source>
</evidence>
<keyword evidence="1" id="KW-1133">Transmembrane helix</keyword>
<keyword evidence="3" id="KW-1185">Reference proteome</keyword>
<dbReference type="RefSeq" id="WP_084446502.1">
    <property type="nucleotide sequence ID" value="NZ_FWWW01000075.1"/>
</dbReference>
<feature type="transmembrane region" description="Helical" evidence="1">
    <location>
        <begin position="7"/>
        <end position="29"/>
    </location>
</feature>
<feature type="transmembrane region" description="Helical" evidence="1">
    <location>
        <begin position="41"/>
        <end position="64"/>
    </location>
</feature>
<gene>
    <name evidence="2" type="ORF">SAMN00120144_0394</name>
</gene>
<evidence type="ECO:0000313" key="3">
    <source>
        <dbReference type="Proteomes" id="UP000192266"/>
    </source>
</evidence>
<evidence type="ECO:0000256" key="1">
    <source>
        <dbReference type="SAM" id="Phobius"/>
    </source>
</evidence>
<dbReference type="Proteomes" id="UP000192266">
    <property type="component" value="Unassembled WGS sequence"/>
</dbReference>
<sequence>MTHKKKWLLFAPSGLMLVGFGTCLIQWATSLQRKQVPTAEWVAAGTLALGVFNAGLCVFGRGVSEGVLYELREKGPSAVITDEIPQAQE</sequence>
<reference evidence="2 3" key="1">
    <citation type="submission" date="2017-04" db="EMBL/GenBank/DDBJ databases">
        <authorList>
            <person name="Afonso C.L."/>
            <person name="Miller P.J."/>
            <person name="Scott M.A."/>
            <person name="Spackman E."/>
            <person name="Goraichik I."/>
            <person name="Dimitrov K.M."/>
            <person name="Suarez D.L."/>
            <person name="Swayne D.E."/>
        </authorList>
    </citation>
    <scope>NUCLEOTIDE SEQUENCE [LARGE SCALE GENOMIC DNA]</scope>
    <source>
        <strain evidence="2 3">DSM 11622</strain>
    </source>
</reference>
<dbReference type="OrthoDB" id="1453686at2"/>
<name>A0A1W1VVG3_9BACT</name>
<dbReference type="AlphaFoldDB" id="A0A1W1VVG3"/>
<protein>
    <submittedName>
        <fullName evidence="2">Uncharacterized protein</fullName>
    </submittedName>
</protein>
<keyword evidence="1" id="KW-0472">Membrane</keyword>